<dbReference type="AlphaFoldDB" id="A0A8K0JUR7"/>
<evidence type="ECO:0000256" key="9">
    <source>
        <dbReference type="ARBA" id="ARBA00023163"/>
    </source>
</evidence>
<keyword evidence="6 12" id="KW-0862">Zinc</keyword>
<dbReference type="PROSITE" id="PS00028">
    <property type="entry name" value="ZINC_FINGER_C2H2_1"/>
    <property type="match status" value="9"/>
</dbReference>
<sequence length="508" mass="58869">MFLSTEEMESSNLFNSCRLCLCESERLINIFEVNGRHGYAAAEVITDLLQFKVCKTDRYPHLICCPCLDKLTDFKIFKDQCINAKLTYENKVMVKEDQYSLGSENFKPVSIKDEMESDVEANYSQVTEEKEAEDLSINRISKNEKYEVAQLSRQVDDSDTKSDLAVMDLRKTRTNEDCHSLHQEELVTERERPFQNNLLVESCVLSQHSQRNRSLEATGQSSKFGSSLSQLQQKLHTRNFKGGGETSEVQDEFYKRERPYECEECGWRFVNPTQLDKHLQIHSTKKPFECEECGWRFRYKGQLTRHQKSHNGEKAFVCEVCGKCFARKSSLVTHHRIHTGEKPFACQKCSSSFAQSGDLVKHERIHSGEKPFPCHECGKMFAQSSDLAKHFRVHSGQKPYPCDECERRFASTCDLNRHKMSHRGYKPNACKLCEKRFLRRSSLVMHMRTHTGVRPYSCRECGKTFPQRSGLVTHLRVHSGERPYPCTECDKRFSTSGDLKRHMNVHTK</sequence>
<name>A0A8K0JUR7_LADFU</name>
<evidence type="ECO:0000256" key="7">
    <source>
        <dbReference type="ARBA" id="ARBA00023015"/>
    </source>
</evidence>
<dbReference type="SMART" id="SM00868">
    <property type="entry name" value="zf-AD"/>
    <property type="match status" value="1"/>
</dbReference>
<feature type="domain" description="C2H2-type" evidence="13">
    <location>
        <begin position="344"/>
        <end position="371"/>
    </location>
</feature>
<evidence type="ECO:0000256" key="11">
    <source>
        <dbReference type="PROSITE-ProRule" id="PRU00042"/>
    </source>
</evidence>
<feature type="domain" description="C2H2-type" evidence="13">
    <location>
        <begin position="372"/>
        <end position="399"/>
    </location>
</feature>
<dbReference type="SUPFAM" id="SSF57667">
    <property type="entry name" value="beta-beta-alpha zinc fingers"/>
    <property type="match status" value="5"/>
</dbReference>
<evidence type="ECO:0000256" key="10">
    <source>
        <dbReference type="ARBA" id="ARBA00023242"/>
    </source>
</evidence>
<evidence type="ECO:0000256" key="8">
    <source>
        <dbReference type="ARBA" id="ARBA00023125"/>
    </source>
</evidence>
<keyword evidence="3 12" id="KW-0479">Metal-binding</keyword>
<comment type="subcellular location">
    <subcellularLocation>
        <location evidence="1">Nucleus</location>
    </subcellularLocation>
</comment>
<reference evidence="15" key="1">
    <citation type="submission" date="2013-04" db="EMBL/GenBank/DDBJ databases">
        <authorList>
            <person name="Qu J."/>
            <person name="Murali S.C."/>
            <person name="Bandaranaike D."/>
            <person name="Bellair M."/>
            <person name="Blankenburg K."/>
            <person name="Chao H."/>
            <person name="Dinh H."/>
            <person name="Doddapaneni H."/>
            <person name="Downs B."/>
            <person name="Dugan-Rocha S."/>
            <person name="Elkadiri S."/>
            <person name="Gnanaolivu R.D."/>
            <person name="Hernandez B."/>
            <person name="Javaid M."/>
            <person name="Jayaseelan J.C."/>
            <person name="Lee S."/>
            <person name="Li M."/>
            <person name="Ming W."/>
            <person name="Munidasa M."/>
            <person name="Muniz J."/>
            <person name="Nguyen L."/>
            <person name="Ongeri F."/>
            <person name="Osuji N."/>
            <person name="Pu L.-L."/>
            <person name="Puazo M."/>
            <person name="Qu C."/>
            <person name="Quiroz J."/>
            <person name="Raj R."/>
            <person name="Weissenberger G."/>
            <person name="Xin Y."/>
            <person name="Zou X."/>
            <person name="Han Y."/>
            <person name="Richards S."/>
            <person name="Worley K."/>
            <person name="Muzny D."/>
            <person name="Gibbs R."/>
        </authorList>
    </citation>
    <scope>NUCLEOTIDE SEQUENCE</scope>
    <source>
        <strain evidence="15">Sampled in the wild</strain>
    </source>
</reference>
<dbReference type="FunFam" id="3.30.160.60:FF:002343">
    <property type="entry name" value="Zinc finger protein 33A"/>
    <property type="match status" value="1"/>
</dbReference>
<proteinExistence type="inferred from homology"/>
<keyword evidence="8" id="KW-0238">DNA-binding</keyword>
<dbReference type="EMBL" id="KZ308150">
    <property type="protein sequence ID" value="KAG8223037.1"/>
    <property type="molecule type" value="Genomic_DNA"/>
</dbReference>
<feature type="binding site" evidence="12">
    <location>
        <position position="64"/>
    </location>
    <ligand>
        <name>Zn(2+)</name>
        <dbReference type="ChEBI" id="CHEBI:29105"/>
    </ligand>
</feature>
<dbReference type="FunFam" id="3.30.160.60:FF:002061">
    <property type="entry name" value="Uncharacterized protein"/>
    <property type="match status" value="1"/>
</dbReference>
<keyword evidence="5 11" id="KW-0863">Zinc-finger</keyword>
<keyword evidence="7" id="KW-0805">Transcription regulation</keyword>
<feature type="binding site" evidence="12">
    <location>
        <position position="20"/>
    </location>
    <ligand>
        <name>Zn(2+)</name>
        <dbReference type="ChEBI" id="CHEBI:29105"/>
    </ligand>
</feature>
<dbReference type="GO" id="GO:0000981">
    <property type="term" value="F:DNA-binding transcription factor activity, RNA polymerase II-specific"/>
    <property type="evidence" value="ECO:0007669"/>
    <property type="project" value="TreeGrafter"/>
</dbReference>
<reference evidence="15" key="2">
    <citation type="submission" date="2017-10" db="EMBL/GenBank/DDBJ databases">
        <title>Ladona fulva Genome sequencing and assembly.</title>
        <authorList>
            <person name="Murali S."/>
            <person name="Richards S."/>
            <person name="Bandaranaike D."/>
            <person name="Bellair M."/>
            <person name="Blankenburg K."/>
            <person name="Chao H."/>
            <person name="Dinh H."/>
            <person name="Doddapaneni H."/>
            <person name="Dugan-Rocha S."/>
            <person name="Elkadiri S."/>
            <person name="Gnanaolivu R."/>
            <person name="Hernandez B."/>
            <person name="Skinner E."/>
            <person name="Javaid M."/>
            <person name="Lee S."/>
            <person name="Li M."/>
            <person name="Ming W."/>
            <person name="Munidasa M."/>
            <person name="Muniz J."/>
            <person name="Nguyen L."/>
            <person name="Hughes D."/>
            <person name="Osuji N."/>
            <person name="Pu L.-L."/>
            <person name="Puazo M."/>
            <person name="Qu C."/>
            <person name="Quiroz J."/>
            <person name="Raj R."/>
            <person name="Weissenberger G."/>
            <person name="Xin Y."/>
            <person name="Zou X."/>
            <person name="Han Y."/>
            <person name="Worley K."/>
            <person name="Muzny D."/>
            <person name="Gibbs R."/>
        </authorList>
    </citation>
    <scope>NUCLEOTIDE SEQUENCE</scope>
    <source>
        <strain evidence="15">Sampled in the wild</strain>
    </source>
</reference>
<dbReference type="OrthoDB" id="6077919at2759"/>
<feature type="binding site" evidence="12">
    <location>
        <position position="17"/>
    </location>
    <ligand>
        <name>Zn(2+)</name>
        <dbReference type="ChEBI" id="CHEBI:29105"/>
    </ligand>
</feature>
<keyword evidence="9" id="KW-0804">Transcription</keyword>
<feature type="domain" description="C2H2-type" evidence="13">
    <location>
        <begin position="288"/>
        <end position="315"/>
    </location>
</feature>
<feature type="domain" description="C2H2-type" evidence="13">
    <location>
        <begin position="316"/>
        <end position="343"/>
    </location>
</feature>
<dbReference type="InterPro" id="IPR036236">
    <property type="entry name" value="Znf_C2H2_sf"/>
</dbReference>
<evidence type="ECO:0000256" key="3">
    <source>
        <dbReference type="ARBA" id="ARBA00022723"/>
    </source>
</evidence>
<evidence type="ECO:0000256" key="12">
    <source>
        <dbReference type="PROSITE-ProRule" id="PRU01263"/>
    </source>
</evidence>
<evidence type="ECO:0000259" key="14">
    <source>
        <dbReference type="PROSITE" id="PS51915"/>
    </source>
</evidence>
<dbReference type="Proteomes" id="UP000792457">
    <property type="component" value="Unassembled WGS sequence"/>
</dbReference>
<dbReference type="Gene3D" id="3.40.1800.20">
    <property type="match status" value="1"/>
</dbReference>
<evidence type="ECO:0000256" key="5">
    <source>
        <dbReference type="ARBA" id="ARBA00022771"/>
    </source>
</evidence>
<feature type="binding site" evidence="12">
    <location>
        <position position="67"/>
    </location>
    <ligand>
        <name>Zn(2+)</name>
        <dbReference type="ChEBI" id="CHEBI:29105"/>
    </ligand>
</feature>
<evidence type="ECO:0000256" key="2">
    <source>
        <dbReference type="ARBA" id="ARBA00006991"/>
    </source>
</evidence>
<comment type="similarity">
    <text evidence="2">Belongs to the krueppel C2H2-type zinc-finger protein family.</text>
</comment>
<dbReference type="SUPFAM" id="SSF57716">
    <property type="entry name" value="Glucocorticoid receptor-like (DNA-binding domain)"/>
    <property type="match status" value="1"/>
</dbReference>
<dbReference type="FunFam" id="3.30.160.60:FF:000212">
    <property type="entry name" value="zinc finger protein 382 isoform X2"/>
    <property type="match status" value="1"/>
</dbReference>
<protein>
    <submittedName>
        <fullName evidence="15">Uncharacterized protein</fullName>
    </submittedName>
</protein>
<dbReference type="PROSITE" id="PS50157">
    <property type="entry name" value="ZINC_FINGER_C2H2_2"/>
    <property type="match status" value="9"/>
</dbReference>
<dbReference type="PANTHER" id="PTHR24409:SF432">
    <property type="entry name" value="ZINC FINGER AND BTB DOMAIN-CONTAINING PROTEIN 17"/>
    <property type="match status" value="1"/>
</dbReference>
<feature type="domain" description="C2H2-type" evidence="13">
    <location>
        <begin position="260"/>
        <end position="287"/>
    </location>
</feature>
<dbReference type="FunFam" id="3.30.160.60:FF:000646">
    <property type="entry name" value="Myeloid zinc finger 1"/>
    <property type="match status" value="1"/>
</dbReference>
<dbReference type="Pfam" id="PF00096">
    <property type="entry name" value="zf-C2H2"/>
    <property type="match status" value="8"/>
</dbReference>
<accession>A0A8K0JUR7</accession>
<feature type="domain" description="C2H2-type" evidence="13">
    <location>
        <begin position="456"/>
        <end position="483"/>
    </location>
</feature>
<keyword evidence="16" id="KW-1185">Reference proteome</keyword>
<dbReference type="GO" id="GO:0008270">
    <property type="term" value="F:zinc ion binding"/>
    <property type="evidence" value="ECO:0007669"/>
    <property type="project" value="UniProtKB-UniRule"/>
</dbReference>
<dbReference type="FunFam" id="3.30.160.60:FF:001228">
    <property type="entry name" value="Zinc finger protein 236"/>
    <property type="match status" value="1"/>
</dbReference>
<dbReference type="PROSITE" id="PS51915">
    <property type="entry name" value="ZAD"/>
    <property type="match status" value="1"/>
</dbReference>
<dbReference type="FunFam" id="3.30.160.60:FF:001949">
    <property type="entry name" value="zinc finger protein 62 homolog isoform X2"/>
    <property type="match status" value="1"/>
</dbReference>
<keyword evidence="10" id="KW-0539">Nucleus</keyword>
<keyword evidence="4" id="KW-0677">Repeat</keyword>
<evidence type="ECO:0000313" key="16">
    <source>
        <dbReference type="Proteomes" id="UP000792457"/>
    </source>
</evidence>
<feature type="domain" description="C2H2-type" evidence="13">
    <location>
        <begin position="484"/>
        <end position="508"/>
    </location>
</feature>
<feature type="domain" description="ZAD" evidence="14">
    <location>
        <begin position="15"/>
        <end position="91"/>
    </location>
</feature>
<dbReference type="GO" id="GO:0000977">
    <property type="term" value="F:RNA polymerase II transcription regulatory region sequence-specific DNA binding"/>
    <property type="evidence" value="ECO:0007669"/>
    <property type="project" value="TreeGrafter"/>
</dbReference>
<evidence type="ECO:0000259" key="13">
    <source>
        <dbReference type="PROSITE" id="PS50157"/>
    </source>
</evidence>
<dbReference type="InterPro" id="IPR013087">
    <property type="entry name" value="Znf_C2H2_type"/>
</dbReference>
<dbReference type="PANTHER" id="PTHR24409">
    <property type="entry name" value="ZINC FINGER PROTEIN 142"/>
    <property type="match status" value="1"/>
</dbReference>
<dbReference type="GO" id="GO:0005634">
    <property type="term" value="C:nucleus"/>
    <property type="evidence" value="ECO:0007669"/>
    <property type="project" value="UniProtKB-SubCell"/>
</dbReference>
<gene>
    <name evidence="15" type="ORF">J437_LFUL001359</name>
</gene>
<organism evidence="15 16">
    <name type="scientific">Ladona fulva</name>
    <name type="common">Scarce chaser dragonfly</name>
    <name type="synonym">Libellula fulva</name>
    <dbReference type="NCBI Taxonomy" id="123851"/>
    <lineage>
        <taxon>Eukaryota</taxon>
        <taxon>Metazoa</taxon>
        <taxon>Ecdysozoa</taxon>
        <taxon>Arthropoda</taxon>
        <taxon>Hexapoda</taxon>
        <taxon>Insecta</taxon>
        <taxon>Pterygota</taxon>
        <taxon>Palaeoptera</taxon>
        <taxon>Odonata</taxon>
        <taxon>Epiprocta</taxon>
        <taxon>Anisoptera</taxon>
        <taxon>Libelluloidea</taxon>
        <taxon>Libellulidae</taxon>
        <taxon>Ladona</taxon>
    </lineage>
</organism>
<feature type="domain" description="C2H2-type" evidence="13">
    <location>
        <begin position="428"/>
        <end position="455"/>
    </location>
</feature>
<dbReference type="FunFam" id="3.30.160.60:FF:000045">
    <property type="entry name" value="ZFP69 zinc finger protein B"/>
    <property type="match status" value="1"/>
</dbReference>
<evidence type="ECO:0000256" key="4">
    <source>
        <dbReference type="ARBA" id="ARBA00022737"/>
    </source>
</evidence>
<evidence type="ECO:0000313" key="15">
    <source>
        <dbReference type="EMBL" id="KAG8223037.1"/>
    </source>
</evidence>
<dbReference type="Pfam" id="PF13912">
    <property type="entry name" value="zf-C2H2_6"/>
    <property type="match status" value="1"/>
</dbReference>
<dbReference type="FunFam" id="3.30.160.60:FF:000446">
    <property type="entry name" value="Zinc finger protein"/>
    <property type="match status" value="1"/>
</dbReference>
<feature type="domain" description="C2H2-type" evidence="13">
    <location>
        <begin position="400"/>
        <end position="427"/>
    </location>
</feature>
<comment type="caution">
    <text evidence="15">The sequence shown here is derived from an EMBL/GenBank/DDBJ whole genome shotgun (WGS) entry which is preliminary data.</text>
</comment>
<dbReference type="Pfam" id="PF07776">
    <property type="entry name" value="zf-AD"/>
    <property type="match status" value="1"/>
</dbReference>
<evidence type="ECO:0000256" key="6">
    <source>
        <dbReference type="ARBA" id="ARBA00022833"/>
    </source>
</evidence>
<dbReference type="FunFam" id="3.30.160.60:FF:000295">
    <property type="entry name" value="zinc finger protein 19"/>
    <property type="match status" value="1"/>
</dbReference>
<dbReference type="InterPro" id="IPR012934">
    <property type="entry name" value="Znf_AD"/>
</dbReference>
<dbReference type="Gene3D" id="3.30.160.60">
    <property type="entry name" value="Classic Zinc Finger"/>
    <property type="match status" value="9"/>
</dbReference>
<dbReference type="SMART" id="SM00355">
    <property type="entry name" value="ZnF_C2H2"/>
    <property type="match status" value="9"/>
</dbReference>
<evidence type="ECO:0000256" key="1">
    <source>
        <dbReference type="ARBA" id="ARBA00004123"/>
    </source>
</evidence>